<dbReference type="CDD" id="cd05911">
    <property type="entry name" value="Firefly_Luc_like"/>
    <property type="match status" value="1"/>
</dbReference>
<dbReference type="Proteomes" id="UP001345013">
    <property type="component" value="Unassembled WGS sequence"/>
</dbReference>
<dbReference type="InterPro" id="IPR042099">
    <property type="entry name" value="ANL_N_sf"/>
</dbReference>
<organism evidence="3 4">
    <name type="scientific">Lithohypha guttulata</name>
    <dbReference type="NCBI Taxonomy" id="1690604"/>
    <lineage>
        <taxon>Eukaryota</taxon>
        <taxon>Fungi</taxon>
        <taxon>Dikarya</taxon>
        <taxon>Ascomycota</taxon>
        <taxon>Pezizomycotina</taxon>
        <taxon>Eurotiomycetes</taxon>
        <taxon>Chaetothyriomycetidae</taxon>
        <taxon>Chaetothyriales</taxon>
        <taxon>Trichomeriaceae</taxon>
        <taxon>Lithohypha</taxon>
    </lineage>
</organism>
<proteinExistence type="predicted"/>
<feature type="domain" description="AMP-dependent synthetase/ligase" evidence="1">
    <location>
        <begin position="24"/>
        <end position="395"/>
    </location>
</feature>
<evidence type="ECO:0000313" key="3">
    <source>
        <dbReference type="EMBL" id="KAK5092005.1"/>
    </source>
</evidence>
<dbReference type="PANTHER" id="PTHR24096">
    <property type="entry name" value="LONG-CHAIN-FATTY-ACID--COA LIGASE"/>
    <property type="match status" value="1"/>
</dbReference>
<name>A0ABR0KA95_9EURO</name>
<dbReference type="Gene3D" id="3.30.300.30">
    <property type="match status" value="1"/>
</dbReference>
<dbReference type="PANTHER" id="PTHR24096:SF265">
    <property type="entry name" value="ENZYME, PUTATIVE (AFU_ORTHOLOGUE AFUA_5G14270)-RELATED"/>
    <property type="match status" value="1"/>
</dbReference>
<comment type="caution">
    <text evidence="3">The sequence shown here is derived from an EMBL/GenBank/DDBJ whole genome shotgun (WGS) entry which is preliminary data.</text>
</comment>
<dbReference type="Pfam" id="PF13193">
    <property type="entry name" value="AMP-binding_C"/>
    <property type="match status" value="1"/>
</dbReference>
<dbReference type="InterPro" id="IPR045851">
    <property type="entry name" value="AMP-bd_C_sf"/>
</dbReference>
<dbReference type="Gene3D" id="3.40.50.12780">
    <property type="entry name" value="N-terminal domain of ligase-like"/>
    <property type="match status" value="1"/>
</dbReference>
<dbReference type="EMBL" id="JAVRRG010000066">
    <property type="protein sequence ID" value="KAK5092005.1"/>
    <property type="molecule type" value="Genomic_DNA"/>
</dbReference>
<feature type="domain" description="AMP-binding enzyme C-terminal" evidence="2">
    <location>
        <begin position="464"/>
        <end position="543"/>
    </location>
</feature>
<gene>
    <name evidence="3" type="ORF">LTR24_005653</name>
</gene>
<dbReference type="InterPro" id="IPR000873">
    <property type="entry name" value="AMP-dep_synth/lig_dom"/>
</dbReference>
<protein>
    <submittedName>
        <fullName evidence="3">Uncharacterized protein</fullName>
    </submittedName>
</protein>
<accession>A0ABR0KA95</accession>
<reference evidence="3 4" key="1">
    <citation type="submission" date="2023-08" db="EMBL/GenBank/DDBJ databases">
        <title>Black Yeasts Isolated from many extreme environments.</title>
        <authorList>
            <person name="Coleine C."/>
            <person name="Stajich J.E."/>
            <person name="Selbmann L."/>
        </authorList>
    </citation>
    <scope>NUCLEOTIDE SEQUENCE [LARGE SCALE GENOMIC DNA]</scope>
    <source>
        <strain evidence="3 4">CCFEE 5885</strain>
    </source>
</reference>
<evidence type="ECO:0000259" key="1">
    <source>
        <dbReference type="Pfam" id="PF00501"/>
    </source>
</evidence>
<evidence type="ECO:0000259" key="2">
    <source>
        <dbReference type="Pfam" id="PF13193"/>
    </source>
</evidence>
<sequence>MPWLAKEHVDLPSEDAVSFALDHCDYDPDKPVYHDLENPSRTISHRQANTIVRKLVAGLRRAGLKKGDCFSITSFNEIMFSMLFLAGVGAGGIFSGMNPAYRGHEIRHHIQTAEVKLFICEPEFLVELVKVLDAEGIGREKLFVFNTRPEQIVPAGFRSWRWLLEQGSEEWDRCYDREVLKGKELSRLTTSGTTGPPKFAMQTHSCGTSYHTMVSQGREVPWEPRVLSVLPSFHVATVPAVHVSPLHSGNKIWIMRRFDLAAYLSAIQTHQITDLGMAPPLVIAIINSPITKNYSLKSVRRIGCGAAPLDAESQNRLQALCAADCAFTQVWGMTETTSALSIFRYPESDDTGSVGNVFLPGTDLKLIDDNGKDITAFDVRGELCVKGPTVIKGYFNHPKANAESWDSDGYFKTGDILYCDGKTGKWYVVDRKKACLTRFAPDICRGSPDRELIKVRGFQVAPPELEGLLLTHPEIADCAVIGIPGRNKARDDEKPRAYVVKQAGSKLTEDDVKKLISDNLASYKRLTGGVVFVPEVPKSPSGKILKRILRETAEMEDKGFANRAQAKL</sequence>
<dbReference type="Pfam" id="PF00501">
    <property type="entry name" value="AMP-binding"/>
    <property type="match status" value="1"/>
</dbReference>
<dbReference type="SUPFAM" id="SSF56801">
    <property type="entry name" value="Acetyl-CoA synthetase-like"/>
    <property type="match status" value="1"/>
</dbReference>
<evidence type="ECO:0000313" key="4">
    <source>
        <dbReference type="Proteomes" id="UP001345013"/>
    </source>
</evidence>
<dbReference type="InterPro" id="IPR025110">
    <property type="entry name" value="AMP-bd_C"/>
</dbReference>
<keyword evidence="4" id="KW-1185">Reference proteome</keyword>